<evidence type="ECO:0000313" key="7">
    <source>
        <dbReference type="Proteomes" id="UP000744980"/>
    </source>
</evidence>
<reference evidence="6 7" key="1">
    <citation type="submission" date="2020-01" db="EMBL/GenBank/DDBJ databases">
        <title>Draft genome assembly of Ensifer adhaerens T173.</title>
        <authorList>
            <person name="Craig J.E."/>
            <person name="Stinchcombe J.R."/>
        </authorList>
    </citation>
    <scope>NUCLEOTIDE SEQUENCE [LARGE SCALE GENOMIC DNA]</scope>
    <source>
        <strain evidence="6 7">T173</strain>
    </source>
</reference>
<dbReference type="EMBL" id="WXFA01000032">
    <property type="protein sequence ID" value="MBM3094797.1"/>
    <property type="molecule type" value="Genomic_DNA"/>
</dbReference>
<accession>A0AAW4FTR5</accession>
<protein>
    <submittedName>
        <fullName evidence="6">Carbohydrate kinase</fullName>
    </submittedName>
</protein>
<keyword evidence="7" id="KW-1185">Reference proteome</keyword>
<dbReference type="SUPFAM" id="SSF53067">
    <property type="entry name" value="Actin-like ATPase domain"/>
    <property type="match status" value="1"/>
</dbReference>
<dbReference type="Pfam" id="PF21546">
    <property type="entry name" value="FGGY_C_2"/>
    <property type="match status" value="1"/>
</dbReference>
<sequence length="481" mass="51512">MPTPSRNEQGTIAVLDVGKTNVKLNAVTADGVVLETLSIPNPVLPGPPWRHHDLGATGEWVFSGIGQLCRRHPLSTFVASGHGSGGVLVGDSPESGDGTALPMIDYEQSPPDAIRTGYAPLSGSFFDRGSATMHAATHQARQLYWMQEREPEAFSRARWYLGLPQYWAWRLSGVATSEASLLGAQSHLWNVAERHFAPIVAARGWGRLMPPFADAWQNLGQVRADLARRHGLPQELRILAGAHDSSLNHYRYHAAGLHEFTVISTGTWIVGFSGQTSIDKLEENRGMTLNSDVFGNPLGGVLTMGGREFSLVAGPGQPSDPVPEQIVRRLIAGRTMALPSFGDDNGLFPGSAGQGRISGPKPETAMERKAVALVYCALLTAECIEALGAGSLVVLDGSFLGDPLYARLVAALLPDRQVRFNLDAYGVASGAALLAGQHSRRRPAPLSLAEASDVASLTAAISDYATEWRARARQPAEPVFH</sequence>
<keyword evidence="3 6" id="KW-0418">Kinase</keyword>
<dbReference type="GO" id="GO:0016301">
    <property type="term" value="F:kinase activity"/>
    <property type="evidence" value="ECO:0007669"/>
    <property type="project" value="UniProtKB-KW"/>
</dbReference>
<proteinExistence type="inferred from homology"/>
<dbReference type="InterPro" id="IPR050406">
    <property type="entry name" value="FGGY_Carb_Kinase"/>
</dbReference>
<dbReference type="InterPro" id="IPR018484">
    <property type="entry name" value="FGGY_N"/>
</dbReference>
<evidence type="ECO:0000256" key="1">
    <source>
        <dbReference type="ARBA" id="ARBA00009156"/>
    </source>
</evidence>
<organism evidence="6 7">
    <name type="scientific">Ensifer canadensis</name>
    <dbReference type="NCBI Taxonomy" id="555315"/>
    <lineage>
        <taxon>Bacteria</taxon>
        <taxon>Pseudomonadati</taxon>
        <taxon>Pseudomonadota</taxon>
        <taxon>Alphaproteobacteria</taxon>
        <taxon>Hyphomicrobiales</taxon>
        <taxon>Rhizobiaceae</taxon>
        <taxon>Sinorhizobium/Ensifer group</taxon>
        <taxon>Ensifer</taxon>
    </lineage>
</organism>
<dbReference type="Proteomes" id="UP000744980">
    <property type="component" value="Unassembled WGS sequence"/>
</dbReference>
<keyword evidence="2" id="KW-0808">Transferase</keyword>
<dbReference type="CDD" id="cd07772">
    <property type="entry name" value="ASKHA_NBD_FGGY_NaCK-like"/>
    <property type="match status" value="1"/>
</dbReference>
<comment type="caution">
    <text evidence="6">The sequence shown here is derived from an EMBL/GenBank/DDBJ whole genome shotgun (WGS) entry which is preliminary data.</text>
</comment>
<dbReference type="InterPro" id="IPR043129">
    <property type="entry name" value="ATPase_NBD"/>
</dbReference>
<evidence type="ECO:0000259" key="4">
    <source>
        <dbReference type="Pfam" id="PF00370"/>
    </source>
</evidence>
<evidence type="ECO:0000256" key="3">
    <source>
        <dbReference type="ARBA" id="ARBA00022777"/>
    </source>
</evidence>
<evidence type="ECO:0000259" key="5">
    <source>
        <dbReference type="Pfam" id="PF21546"/>
    </source>
</evidence>
<comment type="similarity">
    <text evidence="1">Belongs to the FGGY kinase family.</text>
</comment>
<dbReference type="Pfam" id="PF00370">
    <property type="entry name" value="FGGY_N"/>
    <property type="match status" value="1"/>
</dbReference>
<dbReference type="AlphaFoldDB" id="A0AAW4FTR5"/>
<evidence type="ECO:0000256" key="2">
    <source>
        <dbReference type="ARBA" id="ARBA00022679"/>
    </source>
</evidence>
<gene>
    <name evidence="6" type="ORF">GFB56_29060</name>
</gene>
<dbReference type="PANTHER" id="PTHR43095">
    <property type="entry name" value="SUGAR KINASE"/>
    <property type="match status" value="1"/>
</dbReference>
<evidence type="ECO:0000313" key="6">
    <source>
        <dbReference type="EMBL" id="MBM3094797.1"/>
    </source>
</evidence>
<dbReference type="RefSeq" id="WP_113567735.1">
    <property type="nucleotide sequence ID" value="NZ_CP083371.1"/>
</dbReference>
<dbReference type="GO" id="GO:0005975">
    <property type="term" value="P:carbohydrate metabolic process"/>
    <property type="evidence" value="ECO:0007669"/>
    <property type="project" value="InterPro"/>
</dbReference>
<name>A0AAW4FTR5_9HYPH</name>
<dbReference type="Gene3D" id="3.30.420.40">
    <property type="match status" value="3"/>
</dbReference>
<feature type="domain" description="Carbohydrate kinase FGGY N-terminal" evidence="4">
    <location>
        <begin position="135"/>
        <end position="246"/>
    </location>
</feature>
<feature type="domain" description="Carbohydrate kinase FGGY C-terminal" evidence="5">
    <location>
        <begin position="258"/>
        <end position="438"/>
    </location>
</feature>
<dbReference type="InterPro" id="IPR049382">
    <property type="entry name" value="FGGY_C_2"/>
</dbReference>